<name>A0A2P2NDR3_RHIMU</name>
<dbReference type="AlphaFoldDB" id="A0A2P2NDR3"/>
<protein>
    <submittedName>
        <fullName evidence="1">Uncharacterized protein</fullName>
    </submittedName>
</protein>
<evidence type="ECO:0000313" key="1">
    <source>
        <dbReference type="EMBL" id="MBX40616.1"/>
    </source>
</evidence>
<proteinExistence type="predicted"/>
<accession>A0A2P2NDR3</accession>
<sequence length="20" mass="2405">MLAIMSFFLIYMHLWGDGKM</sequence>
<organism evidence="1">
    <name type="scientific">Rhizophora mucronata</name>
    <name type="common">Asiatic mangrove</name>
    <dbReference type="NCBI Taxonomy" id="61149"/>
    <lineage>
        <taxon>Eukaryota</taxon>
        <taxon>Viridiplantae</taxon>
        <taxon>Streptophyta</taxon>
        <taxon>Embryophyta</taxon>
        <taxon>Tracheophyta</taxon>
        <taxon>Spermatophyta</taxon>
        <taxon>Magnoliopsida</taxon>
        <taxon>eudicotyledons</taxon>
        <taxon>Gunneridae</taxon>
        <taxon>Pentapetalae</taxon>
        <taxon>rosids</taxon>
        <taxon>fabids</taxon>
        <taxon>Malpighiales</taxon>
        <taxon>Rhizophoraceae</taxon>
        <taxon>Rhizophora</taxon>
    </lineage>
</organism>
<dbReference type="EMBL" id="GGEC01060132">
    <property type="protein sequence ID" value="MBX40616.1"/>
    <property type="molecule type" value="Transcribed_RNA"/>
</dbReference>
<reference evidence="1" key="1">
    <citation type="submission" date="2018-02" db="EMBL/GenBank/DDBJ databases">
        <title>Rhizophora mucronata_Transcriptome.</title>
        <authorList>
            <person name="Meera S.P."/>
            <person name="Sreeshan A."/>
            <person name="Augustine A."/>
        </authorList>
    </citation>
    <scope>NUCLEOTIDE SEQUENCE</scope>
    <source>
        <tissue evidence="1">Leaf</tissue>
    </source>
</reference>